<reference evidence="4" key="5">
    <citation type="submission" date="2014-05" db="EMBL/GenBank/DDBJ databases">
        <authorList>
            <person name="Wang L."/>
            <person name="Yang H."/>
            <person name="Xiang H."/>
        </authorList>
    </citation>
    <scope>NUCLEOTIDE SEQUENCE</scope>
    <source>
        <strain evidence="4">CGMCC 1.2087</strain>
    </source>
</reference>
<evidence type="ECO:0000259" key="3">
    <source>
        <dbReference type="Pfam" id="PF07790"/>
    </source>
</evidence>
<name>I3R7D1_HALMT</name>
<dbReference type="PATRIC" id="fig|523841.21.peg.2844"/>
<reference evidence="6 9" key="3">
    <citation type="journal article" date="2014" name="PLoS Genet.">
        <title>Phylogenetically driven sequencing of extremely halophilic archaea reveals strategies for static and dynamic osmo-response.</title>
        <authorList>
            <person name="Becker E.A."/>
            <person name="Seitzer P.M."/>
            <person name="Tritt A."/>
            <person name="Larsen D."/>
            <person name="Krusor M."/>
            <person name="Yao A.I."/>
            <person name="Wu D."/>
            <person name="Madern D."/>
            <person name="Eisen J.A."/>
            <person name="Darling A.E."/>
            <person name="Facciotti M.T."/>
        </authorList>
    </citation>
    <scope>NUCLEOTIDE SEQUENCE [LARGE SCALE GENOMIC DNA]</scope>
    <source>
        <strain evidence="6">ATCC 33500</strain>
        <strain evidence="9">ATCC 33500 / DSM 1411 / JCM 8866 / NBRC 14739 / NCIMB 2177 / R-4</strain>
    </source>
</reference>
<keyword evidence="2" id="KW-1133">Transmembrane helix</keyword>
<protein>
    <submittedName>
        <fullName evidence="7">Type IV pilin</fullName>
    </submittedName>
</protein>
<dbReference type="EMBL" id="CP039139">
    <property type="protein sequence ID" value="QCQ76421.1"/>
    <property type="molecule type" value="Genomic_DNA"/>
</dbReference>
<feature type="region of interest" description="Disordered" evidence="1">
    <location>
        <begin position="97"/>
        <end position="142"/>
    </location>
</feature>
<evidence type="ECO:0000313" key="4">
    <source>
        <dbReference type="EMBL" id="AFK20141.1"/>
    </source>
</evidence>
<dbReference type="OrthoDB" id="118020at2157"/>
<reference evidence="5 10" key="4">
    <citation type="submission" date="2014-04" db="EMBL/GenBank/DDBJ databases">
        <title>Transcriptional profiles of Haloferax mediterranei on the basis of nitrogen availability.</title>
        <authorList>
            <person name="Bautista V."/>
        </authorList>
    </citation>
    <scope>NUCLEOTIDE SEQUENCE [LARGE SCALE GENOMIC DNA]</scope>
    <source>
        <strain evidence="5">ATCC 33500</strain>
        <strain evidence="10">ATCC 33500 / DSM 1411 / JCM 8866 / NBRC 14739 / NCIMB 2177 / R-4</strain>
    </source>
</reference>
<gene>
    <name evidence="4" type="ordered locus">HFX_2456</name>
    <name evidence="5" type="ORF">BM92_13075</name>
    <name evidence="6" type="ORF">C439_14084</name>
    <name evidence="7" type="ORF">E6P09_14505</name>
</gene>
<evidence type="ECO:0000313" key="6">
    <source>
        <dbReference type="EMBL" id="ELZ99689.1"/>
    </source>
</evidence>
<feature type="transmembrane region" description="Helical" evidence="2">
    <location>
        <begin position="12"/>
        <end position="40"/>
    </location>
</feature>
<dbReference type="Proteomes" id="UP000027075">
    <property type="component" value="Chromosome"/>
</dbReference>
<dbReference type="RefSeq" id="WP_004059899.1">
    <property type="nucleotide sequence ID" value="NC_017941.2"/>
</dbReference>
<reference evidence="4 8" key="2">
    <citation type="journal article" date="2012" name="J. Bacteriol.">
        <title>Complete genome sequence of the metabolically versatile halophilic archaeon Haloferax mediterranei, a poly(3-hydroxybutyrate-co-3-hydroxyvalerate) producer.</title>
        <authorList>
            <person name="Han J."/>
            <person name="Zhang F."/>
            <person name="Hou J."/>
            <person name="Liu X."/>
            <person name="Li M."/>
            <person name="Liu H."/>
            <person name="Cai L."/>
            <person name="Zhang B."/>
            <person name="Chen Y."/>
            <person name="Zhou J."/>
            <person name="Hu S."/>
            <person name="Xiang H."/>
        </authorList>
    </citation>
    <scope>NUCLEOTIDE SEQUENCE [LARGE SCALE GENOMIC DNA]</scope>
    <source>
        <strain evidence="8">ATCC 33500 / DSM 1411 / JCM 8866 / NBRC 14739 / NCIMB 2177 / R-4</strain>
        <strain evidence="4">CGMCC 1.2087</strain>
    </source>
</reference>
<dbReference type="HOGENOM" id="CLU_116126_0_0_2"/>
<dbReference type="STRING" id="523841.HFX_2456"/>
<sequence length="174" mass="17492">MKFKQLLTDDSAVSPVIGVILMVAITVILAAVIGTFVLGLGQQTGTAPQASFDFDYTNNSANSDASADGDVLEITHETGDKIPAARLSVVIDGAKDGEGNGASLDSGEPSIPDPMSAGKTITVDDDSFSGLATGSGENGAGADVNLASATASVVWESDSGENSATLQKWSGPEA</sequence>
<organism evidence="4 8">
    <name type="scientific">Haloferax mediterranei (strain ATCC 33500 / DSM 1411 / JCM 8866 / NBRC 14739 / NCIMB 2177 / R-4)</name>
    <name type="common">Halobacterium mediterranei</name>
    <dbReference type="NCBI Taxonomy" id="523841"/>
    <lineage>
        <taxon>Archaea</taxon>
        <taxon>Methanobacteriati</taxon>
        <taxon>Methanobacteriota</taxon>
        <taxon>Stenosarchaea group</taxon>
        <taxon>Halobacteria</taxon>
        <taxon>Halobacteriales</taxon>
        <taxon>Haloferacaceae</taxon>
        <taxon>Haloferax</taxon>
    </lineage>
</organism>
<dbReference type="NCBIfam" id="TIGR02537">
    <property type="entry name" value="arch_flag_Nterm"/>
    <property type="match status" value="1"/>
</dbReference>
<reference evidence="4" key="1">
    <citation type="journal article" date="2012" name="Appl. Environ. Microbiol.">
        <title>Identification of the haloarchaeal phasin (PhaP) that functions in polyhydroxyalkanoate accumulation and granule formation in Haloferax mediterranei.</title>
        <authorList>
            <person name="Cai S."/>
            <person name="Cai L."/>
            <person name="Liu H."/>
            <person name="Liu X."/>
            <person name="Han J."/>
            <person name="Zhou J."/>
            <person name="Xiang H."/>
        </authorList>
    </citation>
    <scope>NUCLEOTIDE SEQUENCE</scope>
    <source>
        <strain evidence="4">CGMCC 1.2087</strain>
    </source>
</reference>
<evidence type="ECO:0000313" key="7">
    <source>
        <dbReference type="EMBL" id="QCQ76421.1"/>
    </source>
</evidence>
<keyword evidence="2" id="KW-0812">Transmembrane</keyword>
<evidence type="ECO:0000256" key="1">
    <source>
        <dbReference type="SAM" id="MobiDB-lite"/>
    </source>
</evidence>
<reference evidence="7 11" key="6">
    <citation type="submission" date="2019-04" db="EMBL/GenBank/DDBJ databases">
        <title>Methylomes of two halophilic Archaea, Haloarcula marismortui and Haloferax mediterranei.</title>
        <authorList>
            <person name="DasSarma S."/>
            <person name="DasSarma P."/>
            <person name="DasSarma S."/>
            <person name="Fomenkov A."/>
            <person name="Vincze T."/>
            <person name="Anton B.P."/>
            <person name="Roberts R.J."/>
        </authorList>
    </citation>
    <scope>NUCLEOTIDE SEQUENCE [LARGE SCALE GENOMIC DNA]</scope>
    <source>
        <strain evidence="7">ATCC 33500</strain>
        <strain evidence="11">ATCC 33500 / DSM 1411 / JCM 8866 / NBRC 14739 / NCIMB 2177 / R-4</strain>
    </source>
</reference>
<dbReference type="PANTHER" id="PTHR38138">
    <property type="entry name" value="VNG6441H"/>
    <property type="match status" value="1"/>
</dbReference>
<dbReference type="Pfam" id="PF07790">
    <property type="entry name" value="Pilin_N"/>
    <property type="match status" value="1"/>
</dbReference>
<feature type="domain" description="Archaeal Type IV pilin N-terminal" evidence="3">
    <location>
        <begin position="11"/>
        <end position="95"/>
    </location>
</feature>
<dbReference type="GeneID" id="40157652"/>
<dbReference type="Proteomes" id="UP000011603">
    <property type="component" value="Unassembled WGS sequence"/>
</dbReference>
<dbReference type="eggNOG" id="arCOG02417">
    <property type="taxonomic scope" value="Archaea"/>
</dbReference>
<dbReference type="InterPro" id="IPR013373">
    <property type="entry name" value="Flagellin/pilin_N_arc"/>
</dbReference>
<dbReference type="Proteomes" id="UP000299011">
    <property type="component" value="Chromosome"/>
</dbReference>
<dbReference type="PaxDb" id="523841-HFX_2456"/>
<evidence type="ECO:0000313" key="11">
    <source>
        <dbReference type="Proteomes" id="UP000299011"/>
    </source>
</evidence>
<evidence type="ECO:0000313" key="8">
    <source>
        <dbReference type="Proteomes" id="UP000006469"/>
    </source>
</evidence>
<evidence type="ECO:0000313" key="9">
    <source>
        <dbReference type="Proteomes" id="UP000011603"/>
    </source>
</evidence>
<dbReference type="EMBL" id="AOLO01000011">
    <property type="protein sequence ID" value="ELZ99689.1"/>
    <property type="molecule type" value="Genomic_DNA"/>
</dbReference>
<evidence type="ECO:0000313" key="5">
    <source>
        <dbReference type="EMBL" id="AHZ23515.1"/>
    </source>
</evidence>
<accession>I3R7D1</accession>
<evidence type="ECO:0000313" key="10">
    <source>
        <dbReference type="Proteomes" id="UP000027075"/>
    </source>
</evidence>
<dbReference type="AlphaFoldDB" id="I3R7D1"/>
<proteinExistence type="predicted"/>
<dbReference type="PANTHER" id="PTHR38138:SF1">
    <property type="entry name" value="ARCHAEAL TYPE IV PILIN N-TERMINAL DOMAIN-CONTAINING PROTEIN"/>
    <property type="match status" value="1"/>
</dbReference>
<dbReference type="EMBL" id="CP001868">
    <property type="protein sequence ID" value="AFK20141.1"/>
    <property type="molecule type" value="Genomic_DNA"/>
</dbReference>
<feature type="region of interest" description="Disordered" evidence="1">
    <location>
        <begin position="154"/>
        <end position="174"/>
    </location>
</feature>
<dbReference type="InterPro" id="IPR012859">
    <property type="entry name" value="Pilin_N_archaeal"/>
</dbReference>
<evidence type="ECO:0000256" key="2">
    <source>
        <dbReference type="SAM" id="Phobius"/>
    </source>
</evidence>
<keyword evidence="2" id="KW-0472">Membrane</keyword>
<dbReference type="KEGG" id="hme:HFX_2456"/>
<dbReference type="Proteomes" id="UP000006469">
    <property type="component" value="Chromosome"/>
</dbReference>
<keyword evidence="9" id="KW-1185">Reference proteome</keyword>
<dbReference type="EMBL" id="CP007551">
    <property type="protein sequence ID" value="AHZ23515.1"/>
    <property type="molecule type" value="Genomic_DNA"/>
</dbReference>